<dbReference type="Proteomes" id="UP001443914">
    <property type="component" value="Unassembled WGS sequence"/>
</dbReference>
<dbReference type="PANTHER" id="PTHR33108:SF51">
    <property type="entry name" value="DUF1677 FAMILY PROTEIN (DUF1677)"/>
    <property type="match status" value="1"/>
</dbReference>
<proteinExistence type="predicted"/>
<organism evidence="1 2">
    <name type="scientific">Saponaria officinalis</name>
    <name type="common">Common soapwort</name>
    <name type="synonym">Lychnis saponaria</name>
    <dbReference type="NCBI Taxonomy" id="3572"/>
    <lineage>
        <taxon>Eukaryota</taxon>
        <taxon>Viridiplantae</taxon>
        <taxon>Streptophyta</taxon>
        <taxon>Embryophyta</taxon>
        <taxon>Tracheophyta</taxon>
        <taxon>Spermatophyta</taxon>
        <taxon>Magnoliopsida</taxon>
        <taxon>eudicotyledons</taxon>
        <taxon>Gunneridae</taxon>
        <taxon>Pentapetalae</taxon>
        <taxon>Caryophyllales</taxon>
        <taxon>Caryophyllaceae</taxon>
        <taxon>Caryophylleae</taxon>
        <taxon>Saponaria</taxon>
    </lineage>
</organism>
<name>A0AAW1JB98_SAPOF</name>
<dbReference type="AlphaFoldDB" id="A0AAW1JB98"/>
<evidence type="ECO:0000313" key="1">
    <source>
        <dbReference type="EMBL" id="KAK9699829.1"/>
    </source>
</evidence>
<dbReference type="PANTHER" id="PTHR33108">
    <property type="entry name" value="OS01G0745000 PROTEIN"/>
    <property type="match status" value="1"/>
</dbReference>
<accession>A0AAW1JB98</accession>
<evidence type="ECO:0000313" key="2">
    <source>
        <dbReference type="Proteomes" id="UP001443914"/>
    </source>
</evidence>
<protein>
    <submittedName>
        <fullName evidence="1">Uncharacterized protein</fullName>
    </submittedName>
</protein>
<keyword evidence="2" id="KW-1185">Reference proteome</keyword>
<comment type="caution">
    <text evidence="1">The sequence shown here is derived from an EMBL/GenBank/DDBJ whole genome shotgun (WGS) entry which is preliminary data.</text>
</comment>
<sequence>MSIMAPSKPPRTTTTIESLQRTKSDMSFHLLAKDILDNNSSNSNSNSNSNSSCSLPTVLEVEVAKCECCGMSEECTKEYIEETREKYAGRVVCGLCGEAVKEEMEKNGGRSREVALEEHMSACVRFNRFGRAYPALYQADNVKKILKKSATTTTSAARVKASRMGGIARSSSCIPAITDDMKDKLRV</sequence>
<gene>
    <name evidence="1" type="ORF">RND81_08G198100</name>
</gene>
<reference evidence="1" key="1">
    <citation type="submission" date="2024-03" db="EMBL/GenBank/DDBJ databases">
        <title>WGS assembly of Saponaria officinalis var. Norfolk2.</title>
        <authorList>
            <person name="Jenkins J."/>
            <person name="Shu S."/>
            <person name="Grimwood J."/>
            <person name="Barry K."/>
            <person name="Goodstein D."/>
            <person name="Schmutz J."/>
            <person name="Leebens-Mack J."/>
            <person name="Osbourn A."/>
        </authorList>
    </citation>
    <scope>NUCLEOTIDE SEQUENCE [LARGE SCALE GENOMIC DNA]</scope>
    <source>
        <strain evidence="1">JIC</strain>
    </source>
</reference>
<dbReference type="Pfam" id="PF07911">
    <property type="entry name" value="DUF1677"/>
    <property type="match status" value="1"/>
</dbReference>
<dbReference type="InterPro" id="IPR012876">
    <property type="entry name" value="DUF1677_pln"/>
</dbReference>
<dbReference type="EMBL" id="JBDFQZ010000008">
    <property type="protein sequence ID" value="KAK9699829.1"/>
    <property type="molecule type" value="Genomic_DNA"/>
</dbReference>